<reference evidence="1 2" key="1">
    <citation type="submission" date="2018-12" db="EMBL/GenBank/DDBJ databases">
        <authorList>
            <consortium name="Pathogen Informatics"/>
        </authorList>
    </citation>
    <scope>NUCLEOTIDE SEQUENCE [LARGE SCALE GENOMIC DNA]</scope>
    <source>
        <strain evidence="1 2">NCTC10297</strain>
    </source>
</reference>
<protein>
    <submittedName>
        <fullName evidence="1">Uncharacterized protein</fullName>
    </submittedName>
</protein>
<dbReference type="RefSeq" id="WP_126331397.1">
    <property type="nucleotide sequence ID" value="NZ_LR134343.1"/>
</dbReference>
<accession>A0A3S4RLW6</accession>
<dbReference type="KEGG" id="mcun:NCTC10297_01709"/>
<name>A0A3S4RLW6_9GAMM</name>
<sequence>MICLFNAVGISTEVLLTSITAQQGIQGATNKELTVIDIHDELRQDSIQTLAHELDHVRGGKNKTLADLAGLAAKLNTEAAISANKDKINPIKAQLGNGEDAQTTLQNQALLKGNNKTFFKDWVKNTENWQYIITTRDGEQLARHKMFNGTQKMVYDYLQQNYPDVFKANDEEFYKLVSQAMKEMGVSDSIFIPFIGNKYYANDTLMNAKEAQTRTDKDDILFYKKEFIEQMRDEKYIWSDEQFREFKKSDVYYYDKIQNGIATQKLIQAGLEKGLPLAQAALGIGEVIGGVTTLTTCPSVAGCVVATAIIVDGVDNVSTAFVNYNESIDEQIASLGLKNLGVDEQNANLIKLGTGLGTGVSAVVIAKSADGVIDGANALSRLDANPKTVIDNNVNVDNPYQNYTADGRGDIPKHDMVTFDVPRTIYPNKRDIQQLVDEHSKSGAKLTFESAEVILQATAPSGSIVKIAGDNVAGPDVITISSYDRITQLKTIQVKASTGSSRAFENQVRNDLDKAIGEGGSDIIAVQVPANSQASDINHIKGKLGNFSKDKVGDRKIIVVDELGNVIIPLQNLSNFSKK</sequence>
<dbReference type="EMBL" id="LR134343">
    <property type="protein sequence ID" value="VEG13739.1"/>
    <property type="molecule type" value="Genomic_DNA"/>
</dbReference>
<evidence type="ECO:0000313" key="2">
    <source>
        <dbReference type="Proteomes" id="UP000274100"/>
    </source>
</evidence>
<gene>
    <name evidence="1" type="ORF">NCTC10297_01709</name>
</gene>
<proteinExistence type="predicted"/>
<organism evidence="1 2">
    <name type="scientific">Moraxella cuniculi</name>
    <dbReference type="NCBI Taxonomy" id="34061"/>
    <lineage>
        <taxon>Bacteria</taxon>
        <taxon>Pseudomonadati</taxon>
        <taxon>Pseudomonadota</taxon>
        <taxon>Gammaproteobacteria</taxon>
        <taxon>Moraxellales</taxon>
        <taxon>Moraxellaceae</taxon>
        <taxon>Moraxella</taxon>
    </lineage>
</organism>
<dbReference type="AlphaFoldDB" id="A0A3S4RLW6"/>
<dbReference type="Proteomes" id="UP000274100">
    <property type="component" value="Chromosome"/>
</dbReference>
<evidence type="ECO:0000313" key="1">
    <source>
        <dbReference type="EMBL" id="VEG13739.1"/>
    </source>
</evidence>